<feature type="domain" description="Major facilitator superfamily (MFS) profile" evidence="6">
    <location>
        <begin position="1"/>
        <end position="224"/>
    </location>
</feature>
<dbReference type="Gene3D" id="1.20.1250.20">
    <property type="entry name" value="MFS general substrate transporter like domains"/>
    <property type="match status" value="1"/>
</dbReference>
<dbReference type="GO" id="GO:0140115">
    <property type="term" value="P:export across plasma membrane"/>
    <property type="evidence" value="ECO:0007669"/>
    <property type="project" value="UniProtKB-ARBA"/>
</dbReference>
<keyword evidence="2 5" id="KW-0812">Transmembrane</keyword>
<dbReference type="GO" id="GO:0042908">
    <property type="term" value="P:xenobiotic transport"/>
    <property type="evidence" value="ECO:0007669"/>
    <property type="project" value="UniProtKB-ARBA"/>
</dbReference>
<dbReference type="OMA" id="CAPMILA"/>
<sequence>MQSRRLIYHGRSSKTRMILIAPRTGPMKPYGMGDNCANGIDAFCRYICKHNIQCQHYLQKKFDVDRTVAALGVALFVLGFALIPSSSAPMSEALGRRTPLLAGHAMFALFQVLVALAQNIATICVGRLMDSFFAPAPLAVTSGALSDLWDPIPRSYALCVFTVGAFSGPVAGPIAGGFITQSSLGFQWTLWITLIMASLVGTVGFFVIPETSTVRILQLRAARR</sequence>
<proteinExistence type="predicted"/>
<evidence type="ECO:0000313" key="7">
    <source>
        <dbReference type="EMBL" id="CBX90616.1"/>
    </source>
</evidence>
<dbReference type="Proteomes" id="UP000002668">
    <property type="component" value="Genome"/>
</dbReference>
<keyword evidence="4 5" id="KW-0472">Membrane</keyword>
<dbReference type="Pfam" id="PF07690">
    <property type="entry name" value="MFS_1"/>
    <property type="match status" value="1"/>
</dbReference>
<comment type="subcellular location">
    <subcellularLocation>
        <location evidence="1">Membrane</location>
        <topology evidence="1">Multi-pass membrane protein</topology>
    </subcellularLocation>
</comment>
<dbReference type="PANTHER" id="PTHR23502">
    <property type="entry name" value="MAJOR FACILITATOR SUPERFAMILY"/>
    <property type="match status" value="1"/>
</dbReference>
<dbReference type="InterPro" id="IPR036259">
    <property type="entry name" value="MFS_trans_sf"/>
</dbReference>
<dbReference type="VEuPathDB" id="FungiDB:LEMA_P056500.1"/>
<dbReference type="PANTHER" id="PTHR23502:SF47">
    <property type="entry name" value="MAJOR FACILITATOR SUPERFAMILY (MFS) PROFILE DOMAIN-CONTAINING PROTEIN-RELATED"/>
    <property type="match status" value="1"/>
</dbReference>
<reference evidence="8" key="1">
    <citation type="journal article" date="2011" name="Nat. Commun.">
        <title>Effector diversification within compartments of the Leptosphaeria maculans genome affected by Repeat-Induced Point mutations.</title>
        <authorList>
            <person name="Rouxel T."/>
            <person name="Grandaubert J."/>
            <person name="Hane J.K."/>
            <person name="Hoede C."/>
            <person name="van de Wouw A.P."/>
            <person name="Couloux A."/>
            <person name="Dominguez V."/>
            <person name="Anthouard V."/>
            <person name="Bally P."/>
            <person name="Bourras S."/>
            <person name="Cozijnsen A.J."/>
            <person name="Ciuffetti L.M."/>
            <person name="Degrave A."/>
            <person name="Dilmaghani A."/>
            <person name="Duret L."/>
            <person name="Fudal I."/>
            <person name="Goodwin S.B."/>
            <person name="Gout L."/>
            <person name="Glaser N."/>
            <person name="Linglin J."/>
            <person name="Kema G.H.J."/>
            <person name="Lapalu N."/>
            <person name="Lawrence C.B."/>
            <person name="May K."/>
            <person name="Meyer M."/>
            <person name="Ollivier B."/>
            <person name="Poulain J."/>
            <person name="Schoch C.L."/>
            <person name="Simon A."/>
            <person name="Spatafora J.W."/>
            <person name="Stachowiak A."/>
            <person name="Turgeon B.G."/>
            <person name="Tyler B.M."/>
            <person name="Vincent D."/>
            <person name="Weissenbach J."/>
            <person name="Amselem J."/>
            <person name="Quesneville H."/>
            <person name="Oliver R.P."/>
            <person name="Wincker P."/>
            <person name="Balesdent M.-H."/>
            <person name="Howlett B.J."/>
        </authorList>
    </citation>
    <scope>NUCLEOTIDE SEQUENCE [LARGE SCALE GENOMIC DNA]</scope>
    <source>
        <strain evidence="8">JN3 / isolate v23.1.3 / race Av1-4-5-6-7-8</strain>
    </source>
</reference>
<gene>
    <name evidence="7" type="ORF">LEMA_P056500.1</name>
</gene>
<evidence type="ECO:0000256" key="4">
    <source>
        <dbReference type="ARBA" id="ARBA00023136"/>
    </source>
</evidence>
<keyword evidence="8" id="KW-1185">Reference proteome</keyword>
<dbReference type="SUPFAM" id="SSF103473">
    <property type="entry name" value="MFS general substrate transporter"/>
    <property type="match status" value="1"/>
</dbReference>
<dbReference type="eggNOG" id="KOG0255">
    <property type="taxonomic scope" value="Eukaryota"/>
</dbReference>
<evidence type="ECO:0000313" key="8">
    <source>
        <dbReference type="Proteomes" id="UP000002668"/>
    </source>
</evidence>
<dbReference type="InterPro" id="IPR005829">
    <property type="entry name" value="Sugar_transporter_CS"/>
</dbReference>
<evidence type="ECO:0000259" key="6">
    <source>
        <dbReference type="PROSITE" id="PS50850"/>
    </source>
</evidence>
<dbReference type="GO" id="GO:0022857">
    <property type="term" value="F:transmembrane transporter activity"/>
    <property type="evidence" value="ECO:0007669"/>
    <property type="project" value="InterPro"/>
</dbReference>
<evidence type="ECO:0000256" key="3">
    <source>
        <dbReference type="ARBA" id="ARBA00022989"/>
    </source>
</evidence>
<dbReference type="GO" id="GO:0005886">
    <property type="term" value="C:plasma membrane"/>
    <property type="evidence" value="ECO:0007669"/>
    <property type="project" value="TreeGrafter"/>
</dbReference>
<name>E4ZH46_LEPMJ</name>
<dbReference type="AlphaFoldDB" id="E4ZH46"/>
<protein>
    <recommendedName>
        <fullName evidence="6">Major facilitator superfamily (MFS) profile domain-containing protein</fullName>
    </recommendedName>
</protein>
<organism evidence="8">
    <name type="scientific">Leptosphaeria maculans (strain JN3 / isolate v23.1.3 / race Av1-4-5-6-7-8)</name>
    <name type="common">Blackleg fungus</name>
    <name type="synonym">Phoma lingam</name>
    <dbReference type="NCBI Taxonomy" id="985895"/>
    <lineage>
        <taxon>Eukaryota</taxon>
        <taxon>Fungi</taxon>
        <taxon>Dikarya</taxon>
        <taxon>Ascomycota</taxon>
        <taxon>Pezizomycotina</taxon>
        <taxon>Dothideomycetes</taxon>
        <taxon>Pleosporomycetidae</taxon>
        <taxon>Pleosporales</taxon>
        <taxon>Pleosporineae</taxon>
        <taxon>Leptosphaeriaceae</taxon>
        <taxon>Plenodomus</taxon>
        <taxon>Plenodomus lingam/Leptosphaeria maculans species complex</taxon>
    </lineage>
</organism>
<dbReference type="PROSITE" id="PS00216">
    <property type="entry name" value="SUGAR_TRANSPORT_1"/>
    <property type="match status" value="1"/>
</dbReference>
<dbReference type="InterPro" id="IPR020846">
    <property type="entry name" value="MFS_dom"/>
</dbReference>
<feature type="transmembrane region" description="Helical" evidence="5">
    <location>
        <begin position="68"/>
        <end position="85"/>
    </location>
</feature>
<feature type="transmembrane region" description="Helical" evidence="5">
    <location>
        <begin position="155"/>
        <end position="176"/>
    </location>
</feature>
<dbReference type="PROSITE" id="PS50850">
    <property type="entry name" value="MFS"/>
    <property type="match status" value="1"/>
</dbReference>
<dbReference type="InterPro" id="IPR011701">
    <property type="entry name" value="MFS"/>
</dbReference>
<accession>E4ZH46</accession>
<keyword evidence="3 5" id="KW-1133">Transmembrane helix</keyword>
<dbReference type="OrthoDB" id="446368at2759"/>
<feature type="transmembrane region" description="Helical" evidence="5">
    <location>
        <begin position="105"/>
        <end position="125"/>
    </location>
</feature>
<feature type="transmembrane region" description="Helical" evidence="5">
    <location>
        <begin position="188"/>
        <end position="208"/>
    </location>
</feature>
<dbReference type="InParanoid" id="E4ZH46"/>
<dbReference type="HOGENOM" id="CLU_1235215_0_0_1"/>
<dbReference type="EMBL" id="FP929065">
    <property type="protein sequence ID" value="CBX90616.1"/>
    <property type="molecule type" value="Genomic_DNA"/>
</dbReference>
<evidence type="ECO:0000256" key="2">
    <source>
        <dbReference type="ARBA" id="ARBA00022692"/>
    </source>
</evidence>
<evidence type="ECO:0000256" key="5">
    <source>
        <dbReference type="SAM" id="Phobius"/>
    </source>
</evidence>
<dbReference type="GeneID" id="13285207"/>
<dbReference type="STRING" id="985895.E4ZH46"/>
<evidence type="ECO:0000256" key="1">
    <source>
        <dbReference type="ARBA" id="ARBA00004141"/>
    </source>
</evidence>